<accession>A0A6L2KZR2</accession>
<sequence length="535" mass="60018">MAFISSAKHSRGNEEVNTVSVSTASTNIPTASANIRVIDEDDMEEMDMKWNMALLSTRADRAPRSQDRERRDNYKQGSKVEEQAPKALMAIDGVGWDWRLAQVETRLTEHIDQELKYCEKIRGLEFKTESSADYIESLKKELELIKKEKEGLDSKLAGFQTGSKDLDSLFRSQRLDKNKEGLGYSDDDTVTDYSRLAPTVESSPDDAQNRNPFVTETEASPSTISPKSFIKFVKANDSPTNSKTDKAETAKKYPVKKFSTVNRKFITANRKFLTGSTKLSSADMGKKGKAGSSQNNIDDKGYWDCGCSRNMTGNISYLSDYEPFDRGYVSFGQGGWKITGKGTIKTDDDNVLLRTTRQHNMYSIDLNNIVPHKDLTCLVAKASADECMLWHRRLGKQHKASCKSKLVNSVSKPLHTLHMDLFGPTSVDPSHSPDLTSAFFGVRDDSDGQIKRLHGNLRGYPCEVLADNRIRGFGQLGKGQLHMGRSGRGHGYYSGGGEVHRKGWHLIFIRQRKLRRQNNTFSVCKENTVLLVTHL</sequence>
<protein>
    <submittedName>
        <fullName evidence="2">Uncharacterized protein</fullName>
    </submittedName>
</protein>
<organism evidence="2">
    <name type="scientific">Tanacetum cinerariifolium</name>
    <name type="common">Dalmatian daisy</name>
    <name type="synonym">Chrysanthemum cinerariifolium</name>
    <dbReference type="NCBI Taxonomy" id="118510"/>
    <lineage>
        <taxon>Eukaryota</taxon>
        <taxon>Viridiplantae</taxon>
        <taxon>Streptophyta</taxon>
        <taxon>Embryophyta</taxon>
        <taxon>Tracheophyta</taxon>
        <taxon>Spermatophyta</taxon>
        <taxon>Magnoliopsida</taxon>
        <taxon>eudicotyledons</taxon>
        <taxon>Gunneridae</taxon>
        <taxon>Pentapetalae</taxon>
        <taxon>asterids</taxon>
        <taxon>campanulids</taxon>
        <taxon>Asterales</taxon>
        <taxon>Asteraceae</taxon>
        <taxon>Asteroideae</taxon>
        <taxon>Anthemideae</taxon>
        <taxon>Anthemidinae</taxon>
        <taxon>Tanacetum</taxon>
    </lineage>
</organism>
<feature type="region of interest" description="Disordered" evidence="1">
    <location>
        <begin position="1"/>
        <end position="22"/>
    </location>
</feature>
<dbReference type="AlphaFoldDB" id="A0A6L2KZR2"/>
<evidence type="ECO:0000256" key="1">
    <source>
        <dbReference type="SAM" id="MobiDB-lite"/>
    </source>
</evidence>
<evidence type="ECO:0000313" key="2">
    <source>
        <dbReference type="EMBL" id="GEU53374.1"/>
    </source>
</evidence>
<feature type="region of interest" description="Disordered" evidence="1">
    <location>
        <begin position="58"/>
        <end position="81"/>
    </location>
</feature>
<comment type="caution">
    <text evidence="2">The sequence shown here is derived from an EMBL/GenBank/DDBJ whole genome shotgun (WGS) entry which is preliminary data.</text>
</comment>
<proteinExistence type="predicted"/>
<reference evidence="2" key="1">
    <citation type="journal article" date="2019" name="Sci. Rep.">
        <title>Draft genome of Tanacetum cinerariifolium, the natural source of mosquito coil.</title>
        <authorList>
            <person name="Yamashiro T."/>
            <person name="Shiraishi A."/>
            <person name="Satake H."/>
            <person name="Nakayama K."/>
        </authorList>
    </citation>
    <scope>NUCLEOTIDE SEQUENCE</scope>
</reference>
<dbReference type="EMBL" id="BKCJ010003163">
    <property type="protein sequence ID" value="GEU53374.1"/>
    <property type="molecule type" value="Genomic_DNA"/>
</dbReference>
<name>A0A6L2KZR2_TANCI</name>
<gene>
    <name evidence="2" type="ORF">Tci_025352</name>
</gene>